<feature type="region of interest" description="Disordered" evidence="1">
    <location>
        <begin position="147"/>
        <end position="168"/>
    </location>
</feature>
<dbReference type="SUPFAM" id="SSF140453">
    <property type="entry name" value="EsxAB dimer-like"/>
    <property type="match status" value="1"/>
</dbReference>
<feature type="region of interest" description="Disordered" evidence="1">
    <location>
        <begin position="83"/>
        <end position="102"/>
    </location>
</feature>
<dbReference type="AlphaFoldDB" id="A0A941EL41"/>
<evidence type="ECO:0008006" key="4">
    <source>
        <dbReference type="Google" id="ProtNLM"/>
    </source>
</evidence>
<evidence type="ECO:0000313" key="2">
    <source>
        <dbReference type="EMBL" id="MBR7832522.1"/>
    </source>
</evidence>
<name>A0A941EL41_9ACTN</name>
<dbReference type="Proteomes" id="UP000675781">
    <property type="component" value="Unassembled WGS sequence"/>
</dbReference>
<gene>
    <name evidence="2" type="ORF">KDL01_04590</name>
</gene>
<dbReference type="InterPro" id="IPR036689">
    <property type="entry name" value="ESAT-6-like_sf"/>
</dbReference>
<proteinExistence type="predicted"/>
<organism evidence="2 3">
    <name type="scientific">Actinospica durhamensis</name>
    <dbReference type="NCBI Taxonomy" id="1508375"/>
    <lineage>
        <taxon>Bacteria</taxon>
        <taxon>Bacillati</taxon>
        <taxon>Actinomycetota</taxon>
        <taxon>Actinomycetes</taxon>
        <taxon>Catenulisporales</taxon>
        <taxon>Actinospicaceae</taxon>
        <taxon>Actinospica</taxon>
    </lineage>
</organism>
<dbReference type="EMBL" id="JAGSOG010000012">
    <property type="protein sequence ID" value="MBR7832522.1"/>
    <property type="molecule type" value="Genomic_DNA"/>
</dbReference>
<comment type="caution">
    <text evidence="2">The sequence shown here is derived from an EMBL/GenBank/DDBJ whole genome shotgun (WGS) entry which is preliminary data.</text>
</comment>
<keyword evidence="3" id="KW-1185">Reference proteome</keyword>
<feature type="compositionally biased region" description="Low complexity" evidence="1">
    <location>
        <begin position="1"/>
        <end position="11"/>
    </location>
</feature>
<dbReference type="Gene3D" id="1.10.287.1060">
    <property type="entry name" value="ESAT-6-like"/>
    <property type="match status" value="1"/>
</dbReference>
<evidence type="ECO:0000256" key="1">
    <source>
        <dbReference type="SAM" id="MobiDB-lite"/>
    </source>
</evidence>
<accession>A0A941EL41</accession>
<dbReference type="RefSeq" id="WP_212527051.1">
    <property type="nucleotide sequence ID" value="NZ_JAGSOG010000012.1"/>
</dbReference>
<reference evidence="2" key="1">
    <citation type="submission" date="2021-04" db="EMBL/GenBank/DDBJ databases">
        <title>Genome based classification of Actinospica acidithermotolerans sp. nov., an actinobacterium isolated from an Indonesian hot spring.</title>
        <authorList>
            <person name="Kusuma A.B."/>
            <person name="Putra K.E."/>
            <person name="Nafisah S."/>
            <person name="Loh J."/>
            <person name="Nouioui I."/>
            <person name="Goodfellow M."/>
        </authorList>
    </citation>
    <scope>NUCLEOTIDE SEQUENCE</scope>
    <source>
        <strain evidence="2">CSCA 57</strain>
    </source>
</reference>
<evidence type="ECO:0000313" key="3">
    <source>
        <dbReference type="Proteomes" id="UP000675781"/>
    </source>
</evidence>
<sequence>MSTSSGGTYSTPPVDESGIYQAEWTGGPAAKQPAGGGATGSSGSAASSPGFQVDSDAVRAQAAILAECGDEIAQILSSLRATLSSGGEPWGTDDLGKQFGPEYTGPANQGFASLAGLGTALANVANQLVAQANSYDELEEQLAGTIGQIAQPDGAGTSGSAGSAGASS</sequence>
<feature type="compositionally biased region" description="Low complexity" evidence="1">
    <location>
        <begin position="154"/>
        <end position="168"/>
    </location>
</feature>
<protein>
    <recommendedName>
        <fullName evidence="4">WXG100 family type VII secretion target</fullName>
    </recommendedName>
</protein>
<feature type="region of interest" description="Disordered" evidence="1">
    <location>
        <begin position="1"/>
        <end position="51"/>
    </location>
</feature>